<comment type="caution">
    <text evidence="2">The sequence shown here is derived from an EMBL/GenBank/DDBJ whole genome shotgun (WGS) entry which is preliminary data.</text>
</comment>
<dbReference type="Pfam" id="PF00085">
    <property type="entry name" value="Thioredoxin"/>
    <property type="match status" value="1"/>
</dbReference>
<keyword evidence="3" id="KW-1185">Reference proteome</keyword>
<dbReference type="InterPro" id="IPR036249">
    <property type="entry name" value="Thioredoxin-like_sf"/>
</dbReference>
<dbReference type="SUPFAM" id="SSF52833">
    <property type="entry name" value="Thioredoxin-like"/>
    <property type="match status" value="1"/>
</dbReference>
<evidence type="ECO:0000313" key="2">
    <source>
        <dbReference type="EMBL" id="GIG23191.1"/>
    </source>
</evidence>
<dbReference type="AlphaFoldDB" id="A0A919P7U7"/>
<dbReference type="Gene3D" id="3.40.30.10">
    <property type="entry name" value="Glutaredoxin"/>
    <property type="match status" value="1"/>
</dbReference>
<protein>
    <submittedName>
        <fullName evidence="2">Thiol reductase thioredoxin</fullName>
    </submittedName>
</protein>
<proteinExistence type="predicted"/>
<evidence type="ECO:0000259" key="1">
    <source>
        <dbReference type="PROSITE" id="PS51352"/>
    </source>
</evidence>
<name>A0A919P7U7_9CELL</name>
<reference evidence="2" key="1">
    <citation type="submission" date="2021-01" db="EMBL/GenBank/DDBJ databases">
        <title>Whole genome shotgun sequence of Cellulomonas chitinilytica NBRC 110799.</title>
        <authorList>
            <person name="Komaki H."/>
            <person name="Tamura T."/>
        </authorList>
    </citation>
    <scope>NUCLEOTIDE SEQUENCE</scope>
    <source>
        <strain evidence="2">NBRC 110799</strain>
    </source>
</reference>
<dbReference type="InterPro" id="IPR013766">
    <property type="entry name" value="Thioredoxin_domain"/>
</dbReference>
<dbReference type="EMBL" id="BONK01000016">
    <property type="protein sequence ID" value="GIG23191.1"/>
    <property type="molecule type" value="Genomic_DNA"/>
</dbReference>
<dbReference type="RefSeq" id="WP_239071109.1">
    <property type="nucleotide sequence ID" value="NZ_BONK01000016.1"/>
</dbReference>
<dbReference type="CDD" id="cd02947">
    <property type="entry name" value="TRX_family"/>
    <property type="match status" value="1"/>
</dbReference>
<accession>A0A919P7U7</accession>
<organism evidence="2 3">
    <name type="scientific">Cellulomonas chitinilytica</name>
    <dbReference type="NCBI Taxonomy" id="398759"/>
    <lineage>
        <taxon>Bacteria</taxon>
        <taxon>Bacillati</taxon>
        <taxon>Actinomycetota</taxon>
        <taxon>Actinomycetes</taxon>
        <taxon>Micrococcales</taxon>
        <taxon>Cellulomonadaceae</taxon>
        <taxon>Cellulomonas</taxon>
    </lineage>
</organism>
<dbReference type="PROSITE" id="PS51352">
    <property type="entry name" value="THIOREDOXIN_2"/>
    <property type="match status" value="1"/>
</dbReference>
<gene>
    <name evidence="2" type="ORF">Cch01nite_39150</name>
</gene>
<evidence type="ECO:0000313" key="3">
    <source>
        <dbReference type="Proteomes" id="UP000632740"/>
    </source>
</evidence>
<dbReference type="Proteomes" id="UP000632740">
    <property type="component" value="Unassembled WGS sequence"/>
</dbReference>
<feature type="domain" description="Thioredoxin" evidence="1">
    <location>
        <begin position="1"/>
        <end position="102"/>
    </location>
</feature>
<sequence length="102" mass="10519">MELTAADLGAPLGARATVVEFSSAFCMPCRATRLVVERAVATSPDVTFVDLDVARHLDLGERLGIDSTPTVLVLDATGAVRRRATGTPTLAQVRAAIAVAGG</sequence>